<dbReference type="InterPro" id="IPR015943">
    <property type="entry name" value="WD40/YVTN_repeat-like_dom_sf"/>
</dbReference>
<dbReference type="EMBL" id="CAJVPG010000266">
    <property type="protein sequence ID" value="CAG8385863.1"/>
    <property type="molecule type" value="Genomic_DNA"/>
</dbReference>
<dbReference type="OrthoDB" id="9983919at2759"/>
<gene>
    <name evidence="1" type="ORF">PSALAMII_LOCUS6214</name>
</gene>
<dbReference type="SUPFAM" id="SSF50969">
    <property type="entry name" value="YVTN repeat-like/Quinoprotein amine dehydrogenase"/>
    <property type="match status" value="1"/>
</dbReference>
<dbReference type="AlphaFoldDB" id="A0A9W4JEH5"/>
<name>A0A9W4JEH5_9EURO</name>
<dbReference type="GO" id="GO:1990810">
    <property type="term" value="P:microtubule anchoring at mitotic spindle pole body"/>
    <property type="evidence" value="ECO:0007669"/>
    <property type="project" value="TreeGrafter"/>
</dbReference>
<dbReference type="GO" id="GO:1990811">
    <property type="term" value="C:MWP complex"/>
    <property type="evidence" value="ECO:0007669"/>
    <property type="project" value="TreeGrafter"/>
</dbReference>
<sequence>MKHDSRDEPRLDIQNLVYPFHPEAKQTSTSSMSTMDASTGPGVPLNLHLSEDGFFASHVSGKALIVHSNVASENKEVQIARLKENGVKTLKWYNFGIGHSLSHDEISSRRRLLTANDRRISLWQINPLEIFAEVENIEPGTLAVDFGSNENEVLVFHSWNTKLSIHSLGSGSTSVIKTPKFAHHLGFGFRPKTRNLAILLKPETSDILTVHEPCSYELVNKTILSTIDAQGLKWSVDGKWIAVWDTASAGTKVLILTADGQLFRTYTGSTESDESFDLGVKQIEWSPASHQGACETLAVGKINGNIDLLRTRTFSPTATLSHVFQSDQQCSNIWRERYIGAAGDAEYAETSVSSAFNMSPESTGPPRGVLPIAFSPDGQLLASVDTSRQNVVWIWSLESSPRLASVLVHEQPVRQIVWHSSTPQLLINTITNGLPTIRWWSPQDHPVIAQVPVQRNENGKYDVKWATDSNIDSVFWFGSTEQHVIGYLSAQNGGIEFEVLNSVTSKAGGPHGGSLGR</sequence>
<dbReference type="PANTHER" id="PTHR16220">
    <property type="entry name" value="WD REPEAT PROTEIN 8-RELATED"/>
    <property type="match status" value="1"/>
</dbReference>
<reference evidence="1" key="1">
    <citation type="submission" date="2021-07" db="EMBL/GenBank/DDBJ databases">
        <authorList>
            <person name="Branca A.L. A."/>
        </authorList>
    </citation>
    <scope>NUCLEOTIDE SEQUENCE</scope>
</reference>
<protein>
    <submittedName>
        <fullName evidence="1">Uncharacterized protein</fullName>
    </submittedName>
</protein>
<accession>A0A9W4JEH5</accession>
<keyword evidence="2" id="KW-1185">Reference proteome</keyword>
<dbReference type="InterPro" id="IPR011044">
    <property type="entry name" value="Quino_amine_DH_bsu"/>
</dbReference>
<evidence type="ECO:0000313" key="1">
    <source>
        <dbReference type="EMBL" id="CAG8385863.1"/>
    </source>
</evidence>
<dbReference type="GO" id="GO:0005815">
    <property type="term" value="C:microtubule organizing center"/>
    <property type="evidence" value="ECO:0007669"/>
    <property type="project" value="TreeGrafter"/>
</dbReference>
<organism evidence="1 2">
    <name type="scientific">Penicillium salamii</name>
    <dbReference type="NCBI Taxonomy" id="1612424"/>
    <lineage>
        <taxon>Eukaryota</taxon>
        <taxon>Fungi</taxon>
        <taxon>Dikarya</taxon>
        <taxon>Ascomycota</taxon>
        <taxon>Pezizomycotina</taxon>
        <taxon>Eurotiomycetes</taxon>
        <taxon>Eurotiomycetidae</taxon>
        <taxon>Eurotiales</taxon>
        <taxon>Aspergillaceae</taxon>
        <taxon>Penicillium</taxon>
    </lineage>
</organism>
<evidence type="ECO:0000313" key="2">
    <source>
        <dbReference type="Proteomes" id="UP001152649"/>
    </source>
</evidence>
<dbReference type="InterPro" id="IPR052778">
    <property type="entry name" value="Centrosome-WD_assoc"/>
</dbReference>
<dbReference type="Proteomes" id="UP001152649">
    <property type="component" value="Unassembled WGS sequence"/>
</dbReference>
<comment type="caution">
    <text evidence="1">The sequence shown here is derived from an EMBL/GenBank/DDBJ whole genome shotgun (WGS) entry which is preliminary data.</text>
</comment>
<dbReference type="PANTHER" id="PTHR16220:SF0">
    <property type="entry name" value="WD REPEAT-CONTAINING PROTEIN WRAP73"/>
    <property type="match status" value="1"/>
</dbReference>
<proteinExistence type="predicted"/>
<dbReference type="Gene3D" id="2.130.10.10">
    <property type="entry name" value="YVTN repeat-like/Quinoprotein amine dehydrogenase"/>
    <property type="match status" value="2"/>
</dbReference>